<evidence type="ECO:0000256" key="6">
    <source>
        <dbReference type="ARBA" id="ARBA00022917"/>
    </source>
</evidence>
<dbReference type="InterPro" id="IPR009000">
    <property type="entry name" value="Transl_B-barrel_sf"/>
</dbReference>
<dbReference type="Ensembl" id="ENSOTST00005053508.2">
    <property type="protein sequence ID" value="ENSOTSP00005049217.1"/>
    <property type="gene ID" value="ENSOTSG00005023778.2"/>
</dbReference>
<keyword evidence="6" id="KW-0648">Protein biosynthesis</keyword>
<dbReference type="FunFam" id="2.40.30.10:FF:000005">
    <property type="entry name" value="Elongation factor 1-alpha"/>
    <property type="match status" value="1"/>
</dbReference>
<dbReference type="GO" id="GO:0005525">
    <property type="term" value="F:GTP binding"/>
    <property type="evidence" value="ECO:0007669"/>
    <property type="project" value="UniProtKB-KW"/>
</dbReference>
<dbReference type="PROSITE" id="PS51722">
    <property type="entry name" value="G_TR_2"/>
    <property type="match status" value="1"/>
</dbReference>
<dbReference type="NCBIfam" id="NF008969">
    <property type="entry name" value="PRK12317.1"/>
    <property type="match status" value="1"/>
</dbReference>
<evidence type="ECO:0000256" key="5">
    <source>
        <dbReference type="ARBA" id="ARBA00022768"/>
    </source>
</evidence>
<dbReference type="InterPro" id="IPR004161">
    <property type="entry name" value="EFTu-like_2"/>
</dbReference>
<dbReference type="InterPro" id="IPR031157">
    <property type="entry name" value="G_TR_CS"/>
</dbReference>
<dbReference type="SUPFAM" id="SSF52540">
    <property type="entry name" value="P-loop containing nucleoside triphosphate hydrolases"/>
    <property type="match status" value="1"/>
</dbReference>
<dbReference type="Gene3D" id="2.40.30.10">
    <property type="entry name" value="Translation factors"/>
    <property type="match status" value="2"/>
</dbReference>
<feature type="domain" description="Tr-type G" evidence="8">
    <location>
        <begin position="117"/>
        <end position="354"/>
    </location>
</feature>
<dbReference type="InterPro" id="IPR027417">
    <property type="entry name" value="P-loop_NTPase"/>
</dbReference>
<reference evidence="9" key="2">
    <citation type="submission" date="2025-09" db="UniProtKB">
        <authorList>
            <consortium name="Ensembl"/>
        </authorList>
    </citation>
    <scope>IDENTIFICATION</scope>
</reference>
<dbReference type="Gene3D" id="3.40.50.300">
    <property type="entry name" value="P-loop containing nucleotide triphosphate hydrolases"/>
    <property type="match status" value="1"/>
</dbReference>
<dbReference type="Pfam" id="PF00009">
    <property type="entry name" value="GTP_EFTU"/>
    <property type="match status" value="1"/>
</dbReference>
<dbReference type="PROSITE" id="PS00301">
    <property type="entry name" value="G_TR_1"/>
    <property type="match status" value="1"/>
</dbReference>
<keyword evidence="3" id="KW-0597">Phosphoprotein</keyword>
<protein>
    <submittedName>
        <fullName evidence="9">Eukaryotic translation elongation factor 1 alpha 1</fullName>
    </submittedName>
</protein>
<comment type="similarity">
    <text evidence="1">Belongs to the TRAFAC class translation factor GTPase superfamily. Classic translation factor GTPase family. EF-Tu/EF-1A subfamily.</text>
</comment>
<evidence type="ECO:0000256" key="2">
    <source>
        <dbReference type="ARBA" id="ARBA00022481"/>
    </source>
</evidence>
<dbReference type="AlphaFoldDB" id="A0A8C8GH30"/>
<dbReference type="FunFam" id="2.40.30.10:FF:000168">
    <property type="entry name" value="Elongation factor 1-alpha 2"/>
    <property type="match status" value="1"/>
</dbReference>
<dbReference type="InterPro" id="IPR004539">
    <property type="entry name" value="Transl_elong_EF1A_euk/arc"/>
</dbReference>
<dbReference type="SUPFAM" id="SSF50465">
    <property type="entry name" value="EF-Tu/eEF-1alpha/eIF2-gamma C-terminal domain"/>
    <property type="match status" value="1"/>
</dbReference>
<dbReference type="PRINTS" id="PR00315">
    <property type="entry name" value="ELONGATNFCT"/>
</dbReference>
<dbReference type="CDD" id="cd03705">
    <property type="entry name" value="EF1_alpha_III"/>
    <property type="match status" value="1"/>
</dbReference>
<dbReference type="InterPro" id="IPR054696">
    <property type="entry name" value="GTP-eEF1A_C"/>
</dbReference>
<evidence type="ECO:0000256" key="7">
    <source>
        <dbReference type="ARBA" id="ARBA00023134"/>
    </source>
</evidence>
<evidence type="ECO:0000313" key="10">
    <source>
        <dbReference type="Proteomes" id="UP000694402"/>
    </source>
</evidence>
<keyword evidence="5" id="KW-0251">Elongation factor</keyword>
<dbReference type="InterPro" id="IPR000795">
    <property type="entry name" value="T_Tr_GTP-bd_dom"/>
</dbReference>
<evidence type="ECO:0000256" key="1">
    <source>
        <dbReference type="ARBA" id="ARBA00007249"/>
    </source>
</evidence>
<dbReference type="NCBIfam" id="TIGR00483">
    <property type="entry name" value="EF-1_alpha"/>
    <property type="match status" value="1"/>
</dbReference>
<dbReference type="InterPro" id="IPR009001">
    <property type="entry name" value="Transl_elong_EF1A/Init_IF2_C"/>
</dbReference>
<dbReference type="GO" id="GO:0003746">
    <property type="term" value="F:translation elongation factor activity"/>
    <property type="evidence" value="ECO:0007669"/>
    <property type="project" value="UniProtKB-KW"/>
</dbReference>
<dbReference type="SUPFAM" id="SSF50447">
    <property type="entry name" value="Translation proteins"/>
    <property type="match status" value="1"/>
</dbReference>
<organism evidence="9 10">
    <name type="scientific">Oncorhynchus tshawytscha</name>
    <name type="common">Chinook salmon</name>
    <name type="synonym">Salmo tshawytscha</name>
    <dbReference type="NCBI Taxonomy" id="74940"/>
    <lineage>
        <taxon>Eukaryota</taxon>
        <taxon>Metazoa</taxon>
        <taxon>Chordata</taxon>
        <taxon>Craniata</taxon>
        <taxon>Vertebrata</taxon>
        <taxon>Euteleostomi</taxon>
        <taxon>Actinopterygii</taxon>
        <taxon>Neopterygii</taxon>
        <taxon>Teleostei</taxon>
        <taxon>Protacanthopterygii</taxon>
        <taxon>Salmoniformes</taxon>
        <taxon>Salmonidae</taxon>
        <taxon>Salmoninae</taxon>
        <taxon>Oncorhynchus</taxon>
    </lineage>
</organism>
<dbReference type="FunFam" id="3.40.50.300:FF:000090">
    <property type="entry name" value="Elongation factor 1-alpha"/>
    <property type="match status" value="1"/>
</dbReference>
<keyword evidence="7" id="KW-0342">GTP-binding</keyword>
<accession>A0A8C8GH30</accession>
<sequence>MDLYASETDDQERPLLLSRQDDTVEKGQCVRLGLWDPGLDPGLLLLRLHPDSDPWGLPGKQVWGEMAAVPRNPGNCNLHPPHPHGCRPGCRLPHRCQSAGGHRRDSLTVTLTMGKEKLHINIVVIGHVDSGKSTTTGHLIYKCGGIDKRTIEKFEKEAAEMGKGSFKYAWVLDKLKAERERGITIDISLWKFETSRYYVTIIDAPGHRDFIKNMITGTSQADCAVLIVAAGVGEFEAGISKNGQTREHALLAYTLGVKQLIVGINKMDSTEPNYSQKRYEEIVKEVSTYIKKIGYSPDMVAFVPISGWNGDNMLEASPNMTWFKGWKITRKDGSSSGTTLLEALDAIQPPSRPTDKPLRLPLQDVYKIGGIGTVPVGRVETGMIKPGMVVTFAPVNVTTEVKSVEMHHEALTEAMPGDNVGFNVKNVSVKDIRRGNVAGDSKNDPPMEAAVFTAQVIILNHPGQISAGYAPVLDCHTAHIACKFAELKEKIDRRSGKKLEDNPKALKSGDAAIVDMVPGKPMCVESFSEYPPLGRFAVRDMRQTVAVGVIKGVEKKAPSTGKVTKSAQKAQKTK</sequence>
<dbReference type="PANTHER" id="PTHR23115">
    <property type="entry name" value="TRANSLATION FACTOR"/>
    <property type="match status" value="1"/>
</dbReference>
<dbReference type="CDD" id="cd01883">
    <property type="entry name" value="EF1_alpha"/>
    <property type="match status" value="1"/>
</dbReference>
<dbReference type="InterPro" id="IPR050100">
    <property type="entry name" value="TRAFAC_GTPase_members"/>
</dbReference>
<dbReference type="Pfam" id="PF03144">
    <property type="entry name" value="GTP_EFTU_D2"/>
    <property type="match status" value="1"/>
</dbReference>
<dbReference type="Pfam" id="PF22594">
    <property type="entry name" value="GTP-eEF1A_C"/>
    <property type="match status" value="1"/>
</dbReference>
<keyword evidence="2" id="KW-0488">Methylation</keyword>
<name>A0A8C8GH30_ONCTS</name>
<keyword evidence="4" id="KW-0547">Nucleotide-binding</keyword>
<dbReference type="HAMAP" id="MF_00118_A">
    <property type="entry name" value="EF_Tu_A"/>
    <property type="match status" value="1"/>
</dbReference>
<dbReference type="GeneTree" id="ENSGT00950000183029"/>
<proteinExistence type="inferred from homology"/>
<dbReference type="GO" id="GO:0003924">
    <property type="term" value="F:GTPase activity"/>
    <property type="evidence" value="ECO:0007669"/>
    <property type="project" value="InterPro"/>
</dbReference>
<dbReference type="Proteomes" id="UP000694402">
    <property type="component" value="Unassembled WGS sequence"/>
</dbReference>
<evidence type="ECO:0000256" key="3">
    <source>
        <dbReference type="ARBA" id="ARBA00022553"/>
    </source>
</evidence>
<reference evidence="9" key="1">
    <citation type="submission" date="2025-08" db="UniProtKB">
        <authorList>
            <consortium name="Ensembl"/>
        </authorList>
    </citation>
    <scope>IDENTIFICATION</scope>
</reference>
<evidence type="ECO:0000259" key="8">
    <source>
        <dbReference type="PROSITE" id="PS51722"/>
    </source>
</evidence>
<dbReference type="CDD" id="cd03693">
    <property type="entry name" value="EF1_alpha_II"/>
    <property type="match status" value="1"/>
</dbReference>
<evidence type="ECO:0000313" key="9">
    <source>
        <dbReference type="Ensembl" id="ENSOTSP00005049217.1"/>
    </source>
</evidence>
<gene>
    <name evidence="9" type="primary">LOC112254405</name>
</gene>
<dbReference type="GeneID" id="112254405"/>
<dbReference type="RefSeq" id="XP_042179768.1">
    <property type="nucleotide sequence ID" value="XM_042323834.1"/>
</dbReference>
<evidence type="ECO:0000256" key="4">
    <source>
        <dbReference type="ARBA" id="ARBA00022741"/>
    </source>
</evidence>
<keyword evidence="10" id="KW-1185">Reference proteome</keyword>